<evidence type="ECO:0000259" key="7">
    <source>
        <dbReference type="Pfam" id="PF17389"/>
    </source>
</evidence>
<dbReference type="InterPro" id="IPR008902">
    <property type="entry name" value="Rhamnosid_concanavalin"/>
</dbReference>
<dbReference type="InterPro" id="IPR008928">
    <property type="entry name" value="6-hairpin_glycosidase_sf"/>
</dbReference>
<dbReference type="InterPro" id="IPR013783">
    <property type="entry name" value="Ig-like_fold"/>
</dbReference>
<dbReference type="Gene3D" id="2.60.40.10">
    <property type="entry name" value="Immunoglobulins"/>
    <property type="match status" value="1"/>
</dbReference>
<dbReference type="Gene3D" id="1.50.10.10">
    <property type="match status" value="1"/>
</dbReference>
<dbReference type="GO" id="GO:0016787">
    <property type="term" value="F:hydrolase activity"/>
    <property type="evidence" value="ECO:0007669"/>
    <property type="project" value="UniProtKB-KW"/>
</dbReference>
<dbReference type="PIRSF" id="PIRSF010631">
    <property type="entry name" value="A-rhamnsds"/>
    <property type="match status" value="1"/>
</dbReference>
<dbReference type="SUPFAM" id="SSF48208">
    <property type="entry name" value="Six-hairpin glycosidases"/>
    <property type="match status" value="1"/>
</dbReference>
<name>A0ABV6HHQ9_9SPHI</name>
<proteinExistence type="predicted"/>
<evidence type="ECO:0000259" key="8">
    <source>
        <dbReference type="Pfam" id="PF17390"/>
    </source>
</evidence>
<comment type="catalytic activity">
    <reaction evidence="1">
        <text>Hydrolysis of terminal non-reducing alpha-L-rhamnose residues in alpha-L-rhamnosides.</text>
        <dbReference type="EC" id="3.2.1.40"/>
    </reaction>
</comment>
<dbReference type="Pfam" id="PF05592">
    <property type="entry name" value="Bac_rhamnosid"/>
    <property type="match status" value="1"/>
</dbReference>
<gene>
    <name evidence="9" type="ORF">ACFFI0_08990</name>
</gene>
<keyword evidence="3 9" id="KW-0378">Hydrolase</keyword>
<dbReference type="InterPro" id="IPR016007">
    <property type="entry name" value="Alpha_rhamnosid"/>
</dbReference>
<evidence type="ECO:0000256" key="1">
    <source>
        <dbReference type="ARBA" id="ARBA00001445"/>
    </source>
</evidence>
<reference evidence="9 10" key="1">
    <citation type="submission" date="2024-09" db="EMBL/GenBank/DDBJ databases">
        <authorList>
            <person name="Sun Q."/>
            <person name="Mori K."/>
        </authorList>
    </citation>
    <scope>NUCLEOTIDE SEQUENCE [LARGE SCALE GENOMIC DNA]</scope>
    <source>
        <strain evidence="9 10">CCM 7765</strain>
    </source>
</reference>
<feature type="chain" id="PRO_5045455174" description="alpha-L-rhamnosidase" evidence="4">
    <location>
        <begin position="21"/>
        <end position="941"/>
    </location>
</feature>
<dbReference type="Pfam" id="PF17390">
    <property type="entry name" value="Bac_rhamnosid_C"/>
    <property type="match status" value="1"/>
</dbReference>
<keyword evidence="10" id="KW-1185">Reference proteome</keyword>
<dbReference type="PANTHER" id="PTHR33307">
    <property type="entry name" value="ALPHA-RHAMNOSIDASE (EUROFUNG)"/>
    <property type="match status" value="1"/>
</dbReference>
<dbReference type="RefSeq" id="WP_130856439.1">
    <property type="nucleotide sequence ID" value="NZ_JBHLWO010000001.1"/>
</dbReference>
<accession>A0ABV6HHQ9</accession>
<feature type="domain" description="Alpha-L-rhamnosidase six-hairpin glycosidase" evidence="7">
    <location>
        <begin position="475"/>
        <end position="810"/>
    </location>
</feature>
<dbReference type="Proteomes" id="UP001589774">
    <property type="component" value="Unassembled WGS sequence"/>
</dbReference>
<feature type="domain" description="Bacterial alpha-L-rhamnosidase N-terminal" evidence="6">
    <location>
        <begin position="184"/>
        <end position="355"/>
    </location>
</feature>
<dbReference type="InterPro" id="IPR013737">
    <property type="entry name" value="Bac_rhamnosid_N"/>
</dbReference>
<dbReference type="Pfam" id="PF17389">
    <property type="entry name" value="Bac_rhamnosid6H"/>
    <property type="match status" value="1"/>
</dbReference>
<comment type="caution">
    <text evidence="9">The sequence shown here is derived from an EMBL/GenBank/DDBJ whole genome shotgun (WGS) entry which is preliminary data.</text>
</comment>
<dbReference type="Pfam" id="PF08531">
    <property type="entry name" value="Bac_rhamnosid_N"/>
    <property type="match status" value="1"/>
</dbReference>
<dbReference type="InterPro" id="IPR035398">
    <property type="entry name" value="Bac_rhamnosid_C"/>
</dbReference>
<dbReference type="PANTHER" id="PTHR33307:SF11">
    <property type="entry name" value="ALPHA-L-RHAMNOSIDASE"/>
    <property type="match status" value="1"/>
</dbReference>
<dbReference type="InterPro" id="IPR035396">
    <property type="entry name" value="Bac_rhamnosid6H"/>
</dbReference>
<dbReference type="Gene3D" id="2.60.120.260">
    <property type="entry name" value="Galactose-binding domain-like"/>
    <property type="match status" value="2"/>
</dbReference>
<evidence type="ECO:0000259" key="6">
    <source>
        <dbReference type="Pfam" id="PF08531"/>
    </source>
</evidence>
<organism evidence="9 10">
    <name type="scientific">Olivibacter oleidegradans</name>
    <dbReference type="NCBI Taxonomy" id="760123"/>
    <lineage>
        <taxon>Bacteria</taxon>
        <taxon>Pseudomonadati</taxon>
        <taxon>Bacteroidota</taxon>
        <taxon>Sphingobacteriia</taxon>
        <taxon>Sphingobacteriales</taxon>
        <taxon>Sphingobacteriaceae</taxon>
        <taxon>Olivibacter</taxon>
    </lineage>
</organism>
<sequence>MGRIIIILCVLFHSWGNNFAADLKTAGLRVESKSNPRGIVSLQPLLSWKLESQLRNTKQVAYQVLVSDQQGSWADDKHIVWNSGKVERGTSIQVPYQGKPLSATQCYYWKVKVWDNHGNESTWSEPAYWQMGLFTKEDWKGGQWIAYEELPEERRDPLPKADKKDTYQDNNVLPLFRKSFQVQKTIEKATLFISGLGHFEVHINGDKVGDHFLDAGWVKYDKEALYETFDVTETLKKGENAIGVLLGNGFYYIPPVKGRYRKQKVAFGYPKMICRLQLRYTDGSQEDIVSNRTWKTDKGPITFSSIYGGEDYDARLEQKGWDDRGFDDTAWKQAIVVEGPPQINPQMTEPLKVMERFDPKTITKTSGGNWVYDLGQNASGIVQIKLKGNRGDTVRMYPGELLKEGAVTQKASGGPYYFTYILKGENEERWQARFSYYGFRYVEVRGATPKDQSEGEELPQITGLQGLHVRSAAQQVGSFQSSNNLFNRTHQLIDWAIKSNMMSVFTDCPHREKLGWLEQTHLMGASVHYNYDIERLLQKIIEDMRKSQLPNGLIPEIAPEYVEFNWGGDMFRDSPEWGSASIILPWYLYKWYGNKKVLKTAYPMMKRYIGYLQTKATNHILKQGLGDWYDLGPKPPGVSQLTPMGVTGTAIYYYDLRLLAKIAEQLGETKAQEAYTSLAEEVKKAFNDTFFHVNTKQYASGSQTANAMALYMELVDTSDRKAVLDNLIQDIRNRNNALTAGDIGYRYVLRVLEQAGRSDVIYDMNSRTDVPGYGYQLAKGATALTESWQALPTVSNNHFMLGHLMEWLYSGLAGIRQQEGSIAFNQIEIRPEVVGDVRSAEGAYDSPYGLIRSAWKKEKGQFELAVKIPPNTRAAIYLPVQDGASIYESGKMMNDTDWKIIGKEQGRMIVQIGSGDYRFKVVMNDERSLVCTLKNKEKKWE</sequence>
<feature type="domain" description="Alpha-L-rhamnosidase C-terminal" evidence="8">
    <location>
        <begin position="814"/>
        <end position="890"/>
    </location>
</feature>
<evidence type="ECO:0000313" key="10">
    <source>
        <dbReference type="Proteomes" id="UP001589774"/>
    </source>
</evidence>
<dbReference type="Pfam" id="PF25788">
    <property type="entry name" value="Ig_Rha78A_N"/>
    <property type="match status" value="1"/>
</dbReference>
<dbReference type="InterPro" id="IPR012341">
    <property type="entry name" value="6hp_glycosidase-like_sf"/>
</dbReference>
<evidence type="ECO:0000256" key="4">
    <source>
        <dbReference type="SAM" id="SignalP"/>
    </source>
</evidence>
<protein>
    <recommendedName>
        <fullName evidence="2">alpha-L-rhamnosidase</fullName>
        <ecNumber evidence="2">3.2.1.40</ecNumber>
    </recommendedName>
</protein>
<dbReference type="EMBL" id="JBHLWO010000001">
    <property type="protein sequence ID" value="MFC0318444.1"/>
    <property type="molecule type" value="Genomic_DNA"/>
</dbReference>
<evidence type="ECO:0000259" key="5">
    <source>
        <dbReference type="Pfam" id="PF05592"/>
    </source>
</evidence>
<evidence type="ECO:0000313" key="9">
    <source>
        <dbReference type="EMBL" id="MFC0318444.1"/>
    </source>
</evidence>
<feature type="signal peptide" evidence="4">
    <location>
        <begin position="1"/>
        <end position="20"/>
    </location>
</feature>
<dbReference type="EC" id="3.2.1.40" evidence="2"/>
<feature type="domain" description="Alpha-L-rhamnosidase concanavalin-like" evidence="5">
    <location>
        <begin position="364"/>
        <end position="450"/>
    </location>
</feature>
<dbReference type="Gene3D" id="2.60.420.10">
    <property type="entry name" value="Maltose phosphorylase, domain 3"/>
    <property type="match status" value="1"/>
</dbReference>
<keyword evidence="4" id="KW-0732">Signal</keyword>
<evidence type="ECO:0000256" key="2">
    <source>
        <dbReference type="ARBA" id="ARBA00012652"/>
    </source>
</evidence>
<evidence type="ECO:0000256" key="3">
    <source>
        <dbReference type="ARBA" id="ARBA00022801"/>
    </source>
</evidence>